<dbReference type="AlphaFoldDB" id="A5ZVZ6"/>
<organism evidence="1 2">
    <name type="scientific">Blautia obeum ATCC 29174</name>
    <dbReference type="NCBI Taxonomy" id="411459"/>
    <lineage>
        <taxon>Bacteria</taxon>
        <taxon>Bacillati</taxon>
        <taxon>Bacillota</taxon>
        <taxon>Clostridia</taxon>
        <taxon>Lachnospirales</taxon>
        <taxon>Lachnospiraceae</taxon>
        <taxon>Blautia</taxon>
    </lineage>
</organism>
<gene>
    <name evidence="1" type="ORF">RUMOBE_03189</name>
</gene>
<comment type="caution">
    <text evidence="1">The sequence shown here is derived from an EMBL/GenBank/DDBJ whole genome shotgun (WGS) entry which is preliminary data.</text>
</comment>
<protein>
    <submittedName>
        <fullName evidence="1">Uncharacterized protein</fullName>
    </submittedName>
</protein>
<accession>A5ZVZ6</accession>
<dbReference type="EMBL" id="AAVO02000017">
    <property type="protein sequence ID" value="EDM86231.1"/>
    <property type="molecule type" value="Genomic_DNA"/>
</dbReference>
<reference evidence="1 2" key="2">
    <citation type="submission" date="2007-04" db="EMBL/GenBank/DDBJ databases">
        <title>Draft genome sequence of Ruminococcus obeum (ATCC 29174).</title>
        <authorList>
            <person name="Sudarsanam P."/>
            <person name="Ley R."/>
            <person name="Guruge J."/>
            <person name="Turnbaugh P.J."/>
            <person name="Mahowald M."/>
            <person name="Liep D."/>
            <person name="Gordon J."/>
        </authorList>
    </citation>
    <scope>NUCLEOTIDE SEQUENCE [LARGE SCALE GENOMIC DNA]</scope>
    <source>
        <strain evidence="1 2">ATCC 29174</strain>
    </source>
</reference>
<dbReference type="Proteomes" id="UP000006002">
    <property type="component" value="Unassembled WGS sequence"/>
</dbReference>
<reference evidence="1 2" key="1">
    <citation type="submission" date="2007-03" db="EMBL/GenBank/DDBJ databases">
        <authorList>
            <person name="Fulton L."/>
            <person name="Clifton S."/>
            <person name="Fulton B."/>
            <person name="Xu J."/>
            <person name="Minx P."/>
            <person name="Pepin K.H."/>
            <person name="Johnson M."/>
            <person name="Thiruvilangam P."/>
            <person name="Bhonagiri V."/>
            <person name="Nash W.E."/>
            <person name="Mardis E.R."/>
            <person name="Wilson R.K."/>
        </authorList>
    </citation>
    <scope>NUCLEOTIDE SEQUENCE [LARGE SCALE GENOMIC DNA]</scope>
    <source>
        <strain evidence="1 2">ATCC 29174</strain>
    </source>
</reference>
<name>A5ZVZ6_9FIRM</name>
<proteinExistence type="predicted"/>
<evidence type="ECO:0000313" key="2">
    <source>
        <dbReference type="Proteomes" id="UP000006002"/>
    </source>
</evidence>
<dbReference type="HOGENOM" id="CLU_2913271_0_0_9"/>
<sequence length="61" mass="7289">MHIEKSSFFVSAWTFFLDSGRPWKKIINKPEIFVIHMLRDIMPCGQTELQEFTRYILRAAI</sequence>
<evidence type="ECO:0000313" key="1">
    <source>
        <dbReference type="EMBL" id="EDM86231.1"/>
    </source>
</evidence>